<keyword evidence="3" id="KW-0813">Transport</keyword>
<evidence type="ECO:0000256" key="6">
    <source>
        <dbReference type="ARBA" id="ARBA00022989"/>
    </source>
</evidence>
<feature type="transmembrane region" description="Helical" evidence="8">
    <location>
        <begin position="315"/>
        <end position="334"/>
    </location>
</feature>
<name>A0A1B9F4T4_9BACT</name>
<sequence>MLFSIFTAVLFLSLFLTCLIGAVSIAPGEIFRVFLAQLGVVDLNSIDPSIFAIIWDIRFSRILLSALVGCALAISGAAFQGVLINPLADPFTIGVASGAAFGATLAIFLGSAFGEIPAWVQGLGIIPIFGFLGAMVALFFVIAFSRLSGGLRRETMILSGIVVATFLSALISLLKALDEESVQAIVFWIMGSLQGRSWAHVGFAMPYIVCGIVMLFFLTRELDIMTLGDEQAKQLGVNVEKIRYLVLIGASILTAACVSVSGVIGFVGLVIPHMVRLGLGARHTPLFIGSGLLGAITMIWSDAISRSILPGGEEIPVGVITALIGGPVFFLILVKSKKEDLETEP</sequence>
<dbReference type="SUPFAM" id="SSF81345">
    <property type="entry name" value="ABC transporter involved in vitamin B12 uptake, BtuC"/>
    <property type="match status" value="1"/>
</dbReference>
<evidence type="ECO:0000256" key="5">
    <source>
        <dbReference type="ARBA" id="ARBA00022692"/>
    </source>
</evidence>
<dbReference type="AlphaFoldDB" id="A0A1B9F4T4"/>
<feature type="transmembrane region" description="Helical" evidence="8">
    <location>
        <begin position="156"/>
        <end position="177"/>
    </location>
</feature>
<dbReference type="Pfam" id="PF01032">
    <property type="entry name" value="FecCD"/>
    <property type="match status" value="1"/>
</dbReference>
<feature type="transmembrane region" description="Helical" evidence="8">
    <location>
        <begin position="62"/>
        <end position="84"/>
    </location>
</feature>
<comment type="similarity">
    <text evidence="2">Belongs to the binding-protein-dependent transport system permease family. FecCD subfamily.</text>
</comment>
<organism evidence="9 10">
    <name type="scientific">Dissulfuribacter thermophilus</name>
    <dbReference type="NCBI Taxonomy" id="1156395"/>
    <lineage>
        <taxon>Bacteria</taxon>
        <taxon>Pseudomonadati</taxon>
        <taxon>Thermodesulfobacteriota</taxon>
        <taxon>Dissulfuribacteria</taxon>
        <taxon>Dissulfuribacterales</taxon>
        <taxon>Dissulfuribacteraceae</taxon>
        <taxon>Dissulfuribacter</taxon>
    </lineage>
</organism>
<comment type="subcellular location">
    <subcellularLocation>
        <location evidence="1">Cell membrane</location>
        <topology evidence="1">Multi-pass membrane protein</topology>
    </subcellularLocation>
</comment>
<keyword evidence="4" id="KW-1003">Cell membrane</keyword>
<proteinExistence type="inferred from homology"/>
<feature type="transmembrane region" description="Helical" evidence="8">
    <location>
        <begin position="90"/>
        <end position="110"/>
    </location>
</feature>
<comment type="caution">
    <text evidence="9">The sequence shown here is derived from an EMBL/GenBank/DDBJ whole genome shotgun (WGS) entry which is preliminary data.</text>
</comment>
<dbReference type="EMBL" id="MAGO01000007">
    <property type="protein sequence ID" value="OCC14969.1"/>
    <property type="molecule type" value="Genomic_DNA"/>
</dbReference>
<dbReference type="Gene3D" id="1.10.3470.10">
    <property type="entry name" value="ABC transporter involved in vitamin B12 uptake, BtuC"/>
    <property type="match status" value="1"/>
</dbReference>
<keyword evidence="10" id="KW-1185">Reference proteome</keyword>
<evidence type="ECO:0000256" key="2">
    <source>
        <dbReference type="ARBA" id="ARBA00007935"/>
    </source>
</evidence>
<dbReference type="InterPro" id="IPR000522">
    <property type="entry name" value="ABC_transptr_permease_BtuC"/>
</dbReference>
<dbReference type="Proteomes" id="UP000093080">
    <property type="component" value="Unassembled WGS sequence"/>
</dbReference>
<evidence type="ECO:0000256" key="1">
    <source>
        <dbReference type="ARBA" id="ARBA00004651"/>
    </source>
</evidence>
<dbReference type="InterPro" id="IPR037294">
    <property type="entry name" value="ABC_BtuC-like"/>
</dbReference>
<feature type="transmembrane region" description="Helical" evidence="8">
    <location>
        <begin position="122"/>
        <end position="144"/>
    </location>
</feature>
<gene>
    <name evidence="9" type="ORF">DBT_1455</name>
</gene>
<dbReference type="STRING" id="1156395.DBT_1455"/>
<dbReference type="GO" id="GO:0033214">
    <property type="term" value="P:siderophore-iron import into cell"/>
    <property type="evidence" value="ECO:0007669"/>
    <property type="project" value="TreeGrafter"/>
</dbReference>
<evidence type="ECO:0000256" key="3">
    <source>
        <dbReference type="ARBA" id="ARBA00022448"/>
    </source>
</evidence>
<accession>A0A1B9F4T4</accession>
<evidence type="ECO:0000313" key="10">
    <source>
        <dbReference type="Proteomes" id="UP000093080"/>
    </source>
</evidence>
<protein>
    <submittedName>
        <fullName evidence="9">Vitamin B12 ABC transporter, permease component BtuC</fullName>
    </submittedName>
</protein>
<evidence type="ECO:0000256" key="7">
    <source>
        <dbReference type="ARBA" id="ARBA00023136"/>
    </source>
</evidence>
<feature type="transmembrane region" description="Helical" evidence="8">
    <location>
        <begin position="283"/>
        <end position="303"/>
    </location>
</feature>
<feature type="transmembrane region" description="Helical" evidence="8">
    <location>
        <begin position="244"/>
        <end position="271"/>
    </location>
</feature>
<keyword evidence="5 8" id="KW-0812">Transmembrane</keyword>
<dbReference type="PANTHER" id="PTHR30472:SF25">
    <property type="entry name" value="ABC TRANSPORTER PERMEASE PROTEIN MJ0876-RELATED"/>
    <property type="match status" value="1"/>
</dbReference>
<evidence type="ECO:0000256" key="4">
    <source>
        <dbReference type="ARBA" id="ARBA00022475"/>
    </source>
</evidence>
<keyword evidence="7 8" id="KW-0472">Membrane</keyword>
<evidence type="ECO:0000256" key="8">
    <source>
        <dbReference type="SAM" id="Phobius"/>
    </source>
</evidence>
<dbReference type="GO" id="GO:0022857">
    <property type="term" value="F:transmembrane transporter activity"/>
    <property type="evidence" value="ECO:0007669"/>
    <property type="project" value="InterPro"/>
</dbReference>
<dbReference type="PANTHER" id="PTHR30472">
    <property type="entry name" value="FERRIC ENTEROBACTIN TRANSPORT SYSTEM PERMEASE PROTEIN"/>
    <property type="match status" value="1"/>
</dbReference>
<dbReference type="GO" id="GO:0005886">
    <property type="term" value="C:plasma membrane"/>
    <property type="evidence" value="ECO:0007669"/>
    <property type="project" value="UniProtKB-SubCell"/>
</dbReference>
<evidence type="ECO:0000313" key="9">
    <source>
        <dbReference type="EMBL" id="OCC14969.1"/>
    </source>
</evidence>
<feature type="transmembrane region" description="Helical" evidence="8">
    <location>
        <begin position="198"/>
        <end position="218"/>
    </location>
</feature>
<dbReference type="PATRIC" id="fig|1156395.6.peg.1468"/>
<dbReference type="FunFam" id="1.10.3470.10:FF:000001">
    <property type="entry name" value="Vitamin B12 ABC transporter permease BtuC"/>
    <property type="match status" value="1"/>
</dbReference>
<keyword evidence="6 8" id="KW-1133">Transmembrane helix</keyword>
<feature type="transmembrane region" description="Helical" evidence="8">
    <location>
        <begin position="34"/>
        <end position="55"/>
    </location>
</feature>
<reference evidence="9 10" key="1">
    <citation type="submission" date="2016-06" db="EMBL/GenBank/DDBJ databases">
        <title>Respiratory ammonification of nitrate coupled to the oxidation of elemental sulfur in deep-sea autotrophic thermophilic bacteria.</title>
        <authorList>
            <person name="Slobodkina G.B."/>
            <person name="Mardanov A.V."/>
            <person name="Ravin N.V."/>
            <person name="Frolova A.A."/>
            <person name="Viryasiv M.B."/>
            <person name="Chernyh N.A."/>
            <person name="Bonch-Osmolovskaya E.A."/>
            <person name="Slobodkin A.I."/>
        </authorList>
    </citation>
    <scope>NUCLEOTIDE SEQUENCE [LARGE SCALE GENOMIC DNA]</scope>
    <source>
        <strain evidence="9 10">S69</strain>
    </source>
</reference>
<dbReference type="CDD" id="cd06550">
    <property type="entry name" value="TM_ABC_iron-siderophores_like"/>
    <property type="match status" value="1"/>
</dbReference>